<proteinExistence type="predicted"/>
<name>A0A212J3S2_9PROT</name>
<evidence type="ECO:0000313" key="1">
    <source>
        <dbReference type="EMBL" id="SBV93815.1"/>
    </source>
</evidence>
<dbReference type="Pfam" id="PF13773">
    <property type="entry name" value="DUF4170"/>
    <property type="match status" value="2"/>
</dbReference>
<dbReference type="Gene3D" id="3.30.70.2400">
    <property type="entry name" value="Uncharacterised protein PF13773, DUF4170"/>
    <property type="match status" value="2"/>
</dbReference>
<dbReference type="InterPro" id="IPR025226">
    <property type="entry name" value="DUF4170"/>
</dbReference>
<organism evidence="1">
    <name type="scientific">uncultured Alphaproteobacteria bacterium</name>
    <dbReference type="NCBI Taxonomy" id="91750"/>
    <lineage>
        <taxon>Bacteria</taxon>
        <taxon>Pseudomonadati</taxon>
        <taxon>Pseudomonadota</taxon>
        <taxon>Alphaproteobacteria</taxon>
        <taxon>environmental samples</taxon>
    </lineage>
</organism>
<sequence length="136" mass="14754">MSGREYYVVGGEYADTGFTRVATGAALETHGPMSEREAHVLWRSLTARTVDNAMVRYFVENRAAVEPVYVVGGEYADTGFERLAPNGAIEVYGPFTPADAVAQWRAKTAATVDSCLHRYDLVGADELEAFTARVAG</sequence>
<evidence type="ECO:0008006" key="2">
    <source>
        <dbReference type="Google" id="ProtNLM"/>
    </source>
</evidence>
<protein>
    <recommendedName>
        <fullName evidence="2">DUF4170 domain-containing protein</fullName>
    </recommendedName>
</protein>
<accession>A0A212J3S2</accession>
<reference evidence="1" key="1">
    <citation type="submission" date="2016-04" db="EMBL/GenBank/DDBJ databases">
        <authorList>
            <person name="Evans L.H."/>
            <person name="Alamgir A."/>
            <person name="Owens N."/>
            <person name="Weber N.D."/>
            <person name="Virtaneva K."/>
            <person name="Barbian K."/>
            <person name="Babar A."/>
            <person name="Rosenke K."/>
        </authorList>
    </citation>
    <scope>NUCLEOTIDE SEQUENCE</scope>
    <source>
        <strain evidence="1">86</strain>
    </source>
</reference>
<gene>
    <name evidence="1" type="ORF">KL86APRO_10432</name>
</gene>
<dbReference type="EMBL" id="FLUO01000001">
    <property type="protein sequence ID" value="SBV93815.1"/>
    <property type="molecule type" value="Genomic_DNA"/>
</dbReference>
<dbReference type="AlphaFoldDB" id="A0A212J3S2"/>